<reference evidence="2 3" key="1">
    <citation type="journal article" date="2018" name="Evol. Lett.">
        <title>Horizontal gene cluster transfer increased hallucinogenic mushroom diversity.</title>
        <authorList>
            <person name="Reynolds H.T."/>
            <person name="Vijayakumar V."/>
            <person name="Gluck-Thaler E."/>
            <person name="Korotkin H.B."/>
            <person name="Matheny P.B."/>
            <person name="Slot J.C."/>
        </authorList>
    </citation>
    <scope>NUCLEOTIDE SEQUENCE [LARGE SCALE GENOMIC DNA]</scope>
    <source>
        <strain evidence="2 3">2631</strain>
    </source>
</reference>
<name>A0A409XBB8_PSICY</name>
<keyword evidence="3" id="KW-1185">Reference proteome</keyword>
<accession>A0A409XBB8</accession>
<feature type="region of interest" description="Disordered" evidence="1">
    <location>
        <begin position="1"/>
        <end position="38"/>
    </location>
</feature>
<sequence>LEAATRSRSSTCTSNPRGDTPPLSASDGSPISGGSQSSIDLSHINITLSNATHPMSTVTRNNVRAHAYVQGAGHRRQYSKSHVSRSSVYETIEDEMLNSNRTGPAYSVTFKKSSASPTSRQLVLIVDSNTAAELLFSKHREVRPNHGPLPYELRPHLIRSRTWSRPSSYPQGCATLIQDVALSGKEVIDDHHR</sequence>
<gene>
    <name evidence="2" type="ORF">CVT25_001099</name>
</gene>
<protein>
    <submittedName>
        <fullName evidence="2">Uncharacterized protein</fullName>
    </submittedName>
</protein>
<evidence type="ECO:0000313" key="2">
    <source>
        <dbReference type="EMBL" id="PPQ88014.1"/>
    </source>
</evidence>
<feature type="compositionally biased region" description="Low complexity" evidence="1">
    <location>
        <begin position="1"/>
        <end position="14"/>
    </location>
</feature>
<proteinExistence type="predicted"/>
<evidence type="ECO:0000256" key="1">
    <source>
        <dbReference type="SAM" id="MobiDB-lite"/>
    </source>
</evidence>
<dbReference type="AlphaFoldDB" id="A0A409XBB8"/>
<dbReference type="STRING" id="93625.A0A409XBB8"/>
<dbReference type="OrthoDB" id="3015541at2759"/>
<organism evidence="2 3">
    <name type="scientific">Psilocybe cyanescens</name>
    <dbReference type="NCBI Taxonomy" id="93625"/>
    <lineage>
        <taxon>Eukaryota</taxon>
        <taxon>Fungi</taxon>
        <taxon>Dikarya</taxon>
        <taxon>Basidiomycota</taxon>
        <taxon>Agaricomycotina</taxon>
        <taxon>Agaricomycetes</taxon>
        <taxon>Agaricomycetidae</taxon>
        <taxon>Agaricales</taxon>
        <taxon>Agaricineae</taxon>
        <taxon>Strophariaceae</taxon>
        <taxon>Psilocybe</taxon>
    </lineage>
</organism>
<dbReference type="InParanoid" id="A0A409XBB8"/>
<comment type="caution">
    <text evidence="2">The sequence shown here is derived from an EMBL/GenBank/DDBJ whole genome shotgun (WGS) entry which is preliminary data.</text>
</comment>
<evidence type="ECO:0000313" key="3">
    <source>
        <dbReference type="Proteomes" id="UP000283269"/>
    </source>
</evidence>
<dbReference type="Proteomes" id="UP000283269">
    <property type="component" value="Unassembled WGS sequence"/>
</dbReference>
<feature type="non-terminal residue" evidence="2">
    <location>
        <position position="1"/>
    </location>
</feature>
<dbReference type="EMBL" id="NHYD01002179">
    <property type="protein sequence ID" value="PPQ88014.1"/>
    <property type="molecule type" value="Genomic_DNA"/>
</dbReference>
<feature type="compositionally biased region" description="Low complexity" evidence="1">
    <location>
        <begin position="26"/>
        <end position="38"/>
    </location>
</feature>